<keyword evidence="1" id="KW-0489">Methyltransferase</keyword>
<accession>A0ABV6YQ61</accession>
<gene>
    <name evidence="1" type="ORF">ACFL2Z_03945</name>
</gene>
<dbReference type="GO" id="GO:0102208">
    <property type="term" value="F:2-polyprenyl-6-hydroxyphenol methylase activity"/>
    <property type="evidence" value="ECO:0007669"/>
    <property type="project" value="UniProtKB-EC"/>
</dbReference>
<dbReference type="GO" id="GO:0032259">
    <property type="term" value="P:methylation"/>
    <property type="evidence" value="ECO:0007669"/>
    <property type="project" value="UniProtKB-KW"/>
</dbReference>
<dbReference type="Proteomes" id="UP001594288">
    <property type="component" value="Unassembled WGS sequence"/>
</dbReference>
<organism evidence="1 2">
    <name type="scientific">Eiseniibacteriota bacterium</name>
    <dbReference type="NCBI Taxonomy" id="2212470"/>
    <lineage>
        <taxon>Bacteria</taxon>
        <taxon>Candidatus Eiseniibacteriota</taxon>
    </lineage>
</organism>
<dbReference type="PANTHER" id="PTHR43861">
    <property type="entry name" value="TRANS-ACONITATE 2-METHYLTRANSFERASE-RELATED"/>
    <property type="match status" value="1"/>
</dbReference>
<keyword evidence="2" id="KW-1185">Reference proteome</keyword>
<name>A0ABV6YQ61_UNCEI</name>
<dbReference type="Gene3D" id="3.40.50.150">
    <property type="entry name" value="Vaccinia Virus protein VP39"/>
    <property type="match status" value="1"/>
</dbReference>
<proteinExistence type="predicted"/>
<dbReference type="Pfam" id="PF13489">
    <property type="entry name" value="Methyltransf_23"/>
    <property type="match status" value="1"/>
</dbReference>
<keyword evidence="1" id="KW-0808">Transferase</keyword>
<dbReference type="SUPFAM" id="SSF53335">
    <property type="entry name" value="S-adenosyl-L-methionine-dependent methyltransferases"/>
    <property type="match status" value="1"/>
</dbReference>
<dbReference type="EC" id="2.1.1.64" evidence="1"/>
<dbReference type="CDD" id="cd02440">
    <property type="entry name" value="AdoMet_MTases"/>
    <property type="match status" value="1"/>
</dbReference>
<protein>
    <submittedName>
        <fullName evidence="1">Class I SAM-dependent methyltransferase</fullName>
        <ecNumber evidence="1">2.1.1.222</ecNumber>
        <ecNumber evidence="1">2.1.1.64</ecNumber>
    </submittedName>
</protein>
<dbReference type="InterPro" id="IPR029063">
    <property type="entry name" value="SAM-dependent_MTases_sf"/>
</dbReference>
<dbReference type="GO" id="GO:0061542">
    <property type="term" value="F:3-demethylubiquinol 3-O-methyltransferase activity"/>
    <property type="evidence" value="ECO:0007669"/>
    <property type="project" value="UniProtKB-EC"/>
</dbReference>
<reference evidence="1 2" key="1">
    <citation type="submission" date="2024-09" db="EMBL/GenBank/DDBJ databases">
        <authorList>
            <person name="D'Angelo T."/>
        </authorList>
    </citation>
    <scope>NUCLEOTIDE SEQUENCE [LARGE SCALE GENOMIC DNA]</scope>
    <source>
        <strain evidence="1">SAG AM-311-F02</strain>
    </source>
</reference>
<comment type="caution">
    <text evidence="1">The sequence shown here is derived from an EMBL/GenBank/DDBJ whole genome shotgun (WGS) entry which is preliminary data.</text>
</comment>
<sequence>MANFPPLKNYILYCLDRLIEQYGLESPFLDVGCGIGDVSRHIALRGWCGTAIDASGLAVEAAKKTLASLEAVKVRKEALLEATGTFKTIVVMDVLEHTEDDEAALEKISSLLDRGGHVVITIPSNPGEWRWDDVFYGHRRRYVPEEFKARLVSAGLEPLVIWDFTYPAFWIMRRLYTKWKSMPADVTQDEAARTEISSAVNAWDIPVVSWLLSGGSPFWKLVYRLQFDWFRGRLKNGFEMIVLARKPDRMSI</sequence>
<dbReference type="EC" id="2.1.1.222" evidence="1"/>
<evidence type="ECO:0000313" key="1">
    <source>
        <dbReference type="EMBL" id="MFC1800047.1"/>
    </source>
</evidence>
<evidence type="ECO:0000313" key="2">
    <source>
        <dbReference type="Proteomes" id="UP001594288"/>
    </source>
</evidence>
<dbReference type="EMBL" id="JBHPEI010000059">
    <property type="protein sequence ID" value="MFC1800047.1"/>
    <property type="molecule type" value="Genomic_DNA"/>
</dbReference>